<evidence type="ECO:0000313" key="3">
    <source>
        <dbReference type="EMBL" id="TCW02769.1"/>
    </source>
</evidence>
<dbReference type="PANTHER" id="PTHR40066">
    <property type="entry name" value="UPF0473 PROTEIN CBO2561/CLC_2432"/>
    <property type="match status" value="1"/>
</dbReference>
<reference evidence="3 4" key="1">
    <citation type="submission" date="2019-03" db="EMBL/GenBank/DDBJ databases">
        <title>Genomic Encyclopedia of Type Strains, Phase IV (KMG-IV): sequencing the most valuable type-strain genomes for metagenomic binning, comparative biology and taxonomic classification.</title>
        <authorList>
            <person name="Goeker M."/>
        </authorList>
    </citation>
    <scope>NUCLEOTIDE SEQUENCE [LARGE SCALE GENOMIC DNA]</scope>
    <source>
        <strain evidence="3 4">DSM 29487</strain>
    </source>
</reference>
<evidence type="ECO:0000256" key="1">
    <source>
        <dbReference type="ARBA" id="ARBA00008439"/>
    </source>
</evidence>
<evidence type="ECO:0000256" key="2">
    <source>
        <dbReference type="HAMAP-Rule" id="MF_01448"/>
    </source>
</evidence>
<name>A0A4R3Z865_9FIRM</name>
<keyword evidence="4" id="KW-1185">Reference proteome</keyword>
<dbReference type="EMBL" id="SMCQ01000001">
    <property type="protein sequence ID" value="TCW02769.1"/>
    <property type="molecule type" value="Genomic_DNA"/>
</dbReference>
<evidence type="ECO:0000313" key="4">
    <source>
        <dbReference type="Proteomes" id="UP000295515"/>
    </source>
</evidence>
<dbReference type="HAMAP" id="MF_01448">
    <property type="entry name" value="UPF0473"/>
    <property type="match status" value="1"/>
</dbReference>
<comment type="caution">
    <text evidence="3">The sequence shown here is derived from an EMBL/GenBank/DDBJ whole genome shotgun (WGS) entry which is preliminary data.</text>
</comment>
<dbReference type="PANTHER" id="PTHR40066:SF1">
    <property type="entry name" value="UPF0473 PROTEIN CBO2561_CLC_2432"/>
    <property type="match status" value="1"/>
</dbReference>
<comment type="similarity">
    <text evidence="1 2">Belongs to the UPF0473 family.</text>
</comment>
<dbReference type="Pfam" id="PF06949">
    <property type="entry name" value="DUF1292"/>
    <property type="match status" value="1"/>
</dbReference>
<protein>
    <recommendedName>
        <fullName evidence="2">UPF0473 protein EDD60_10170</fullName>
    </recommendedName>
</protein>
<dbReference type="InterPro" id="IPR009711">
    <property type="entry name" value="UPF0473"/>
</dbReference>
<sequence length="123" mass="14236">MDVNKIQVIDDDGNELEFEVLFTFESDETGKKYVLYYDANDEAPQVYSSIYDDEGSLYPVETPDEWEMIEEVFNSFISQDDEEETNEDCCCQKADHECCQGHDEEDCCCQGDDHECCHGESHE</sequence>
<organism evidence="3 4">
    <name type="scientific">Longibaculum muris</name>
    <dbReference type="NCBI Taxonomy" id="1796628"/>
    <lineage>
        <taxon>Bacteria</taxon>
        <taxon>Bacillati</taxon>
        <taxon>Bacillota</taxon>
        <taxon>Erysipelotrichia</taxon>
        <taxon>Erysipelotrichales</taxon>
        <taxon>Coprobacillaceae</taxon>
        <taxon>Longibaculum</taxon>
    </lineage>
</organism>
<proteinExistence type="inferred from homology"/>
<dbReference type="GeneID" id="98913899"/>
<dbReference type="Proteomes" id="UP000295515">
    <property type="component" value="Unassembled WGS sequence"/>
</dbReference>
<dbReference type="RefSeq" id="WP_066448523.1">
    <property type="nucleotide sequence ID" value="NZ_JANKBF010000001.1"/>
</dbReference>
<accession>A0A4R3Z865</accession>
<gene>
    <name evidence="3" type="ORF">EDD60_10170</name>
</gene>
<dbReference type="AlphaFoldDB" id="A0A4R3Z865"/>